<dbReference type="EC" id="2.7.13.3" evidence="2"/>
<evidence type="ECO:0000256" key="1">
    <source>
        <dbReference type="ARBA" id="ARBA00000085"/>
    </source>
</evidence>
<dbReference type="InterPro" id="IPR036890">
    <property type="entry name" value="HATPase_C_sf"/>
</dbReference>
<comment type="caution">
    <text evidence="10">The sequence shown here is derived from an EMBL/GenBank/DDBJ whole genome shotgun (WGS) entry which is preliminary data.</text>
</comment>
<reference evidence="10" key="1">
    <citation type="submission" date="2021-05" db="EMBL/GenBank/DDBJ databases">
        <title>Whole genome sequence of Curtobacterium flaccumfaciens pv. flaccumfaciens strain CFBP 3417.</title>
        <authorList>
            <person name="Osdaghi E."/>
            <person name="Taghouti G."/>
            <person name="Portier P."/>
            <person name="Fazliarab A."/>
            <person name="Taghavi S.M."/>
            <person name="Briand M."/>
            <person name="Le-Saux M."/>
            <person name="Jacques M.-A."/>
        </authorList>
    </citation>
    <scope>NUCLEOTIDE SEQUENCE</scope>
    <source>
        <strain evidence="10">CFBP 3417</strain>
    </source>
</reference>
<dbReference type="GO" id="GO:0046983">
    <property type="term" value="F:protein dimerization activity"/>
    <property type="evidence" value="ECO:0007669"/>
    <property type="project" value="InterPro"/>
</dbReference>
<dbReference type="InterPro" id="IPR050482">
    <property type="entry name" value="Sensor_HK_TwoCompSys"/>
</dbReference>
<proteinExistence type="predicted"/>
<dbReference type="InterPro" id="IPR011712">
    <property type="entry name" value="Sig_transdc_His_kin_sub3_dim/P"/>
</dbReference>
<evidence type="ECO:0000259" key="9">
    <source>
        <dbReference type="SMART" id="SM00387"/>
    </source>
</evidence>
<dbReference type="GO" id="GO:0005524">
    <property type="term" value="F:ATP binding"/>
    <property type="evidence" value="ECO:0007669"/>
    <property type="project" value="UniProtKB-KW"/>
</dbReference>
<protein>
    <recommendedName>
        <fullName evidence="2">histidine kinase</fullName>
        <ecNumber evidence="2">2.7.13.3</ecNumber>
    </recommendedName>
</protein>
<dbReference type="GO" id="GO:0000155">
    <property type="term" value="F:phosphorelay sensor kinase activity"/>
    <property type="evidence" value="ECO:0007669"/>
    <property type="project" value="InterPro"/>
</dbReference>
<dbReference type="Gene3D" id="1.20.5.1930">
    <property type="match status" value="1"/>
</dbReference>
<dbReference type="GO" id="GO:0016020">
    <property type="term" value="C:membrane"/>
    <property type="evidence" value="ECO:0007669"/>
    <property type="project" value="InterPro"/>
</dbReference>
<keyword evidence="8" id="KW-0902">Two-component regulatory system</keyword>
<dbReference type="EMBL" id="JAHEWX010000001">
    <property type="protein sequence ID" value="MBT1540293.1"/>
    <property type="molecule type" value="Genomic_DNA"/>
</dbReference>
<evidence type="ECO:0000256" key="5">
    <source>
        <dbReference type="ARBA" id="ARBA00022741"/>
    </source>
</evidence>
<dbReference type="InterPro" id="IPR003594">
    <property type="entry name" value="HATPase_dom"/>
</dbReference>
<dbReference type="SUPFAM" id="SSF55874">
    <property type="entry name" value="ATPase domain of HSP90 chaperone/DNA topoisomerase II/histidine kinase"/>
    <property type="match status" value="1"/>
</dbReference>
<feature type="domain" description="Histidine kinase/HSP90-like ATPase" evidence="9">
    <location>
        <begin position="252"/>
        <end position="345"/>
    </location>
</feature>
<evidence type="ECO:0000313" key="10">
    <source>
        <dbReference type="EMBL" id="MBT1540293.1"/>
    </source>
</evidence>
<dbReference type="Pfam" id="PF07730">
    <property type="entry name" value="HisKA_3"/>
    <property type="match status" value="1"/>
</dbReference>
<keyword evidence="4" id="KW-0808">Transferase</keyword>
<dbReference type="RefSeq" id="WP_214561969.1">
    <property type="nucleotide sequence ID" value="NZ_JAHEWX010000001.1"/>
</dbReference>
<evidence type="ECO:0000256" key="6">
    <source>
        <dbReference type="ARBA" id="ARBA00022777"/>
    </source>
</evidence>
<dbReference type="AlphaFoldDB" id="A0A9Q2ZMT2"/>
<evidence type="ECO:0000256" key="7">
    <source>
        <dbReference type="ARBA" id="ARBA00022840"/>
    </source>
</evidence>
<evidence type="ECO:0000256" key="4">
    <source>
        <dbReference type="ARBA" id="ARBA00022679"/>
    </source>
</evidence>
<evidence type="ECO:0000313" key="11">
    <source>
        <dbReference type="Proteomes" id="UP000709437"/>
    </source>
</evidence>
<dbReference type="PANTHER" id="PTHR24421:SF10">
    <property type="entry name" value="NITRATE_NITRITE SENSOR PROTEIN NARQ"/>
    <property type="match status" value="1"/>
</dbReference>
<sequence length="346" mass="36866">MDIPDRLAALLAQIAAQFPDIADDPVLTQNLVENVTSMIAEAHERYAAGAEASVVSNAYLDPDHLDPDHLATGSLHAEQAQHPAGAMLAAEMLFDAYLPVFVDEVGATSTAEVLRATRALHAGIWSRFPAGAVAYTEALRQRLTTAHLDSRTQIARDLHDRVAHGILAGLQRLDLVLLTDPPSDERADQLEDAARLLRSALGDVQDLAVSLHARVGDALLDDALRRHVHDLFPDDDRLSIESTGTPAALPNWQAEEALTILLEALTNRSKHAPGSTTSVRFAWSPAAVVVTVADDGPGFDVQGGAGGRLGQQTMRERAAVIGARLDVESSPGTGTTVRLTIPRGTL</sequence>
<dbReference type="CDD" id="cd16917">
    <property type="entry name" value="HATPase_UhpB-NarQ-NarX-like"/>
    <property type="match status" value="1"/>
</dbReference>
<dbReference type="SMART" id="SM00387">
    <property type="entry name" value="HATPase_c"/>
    <property type="match status" value="1"/>
</dbReference>
<keyword evidence="7" id="KW-0067">ATP-binding</keyword>
<evidence type="ECO:0000256" key="2">
    <source>
        <dbReference type="ARBA" id="ARBA00012438"/>
    </source>
</evidence>
<dbReference type="PANTHER" id="PTHR24421">
    <property type="entry name" value="NITRATE/NITRITE SENSOR PROTEIN NARX-RELATED"/>
    <property type="match status" value="1"/>
</dbReference>
<keyword evidence="5" id="KW-0547">Nucleotide-binding</keyword>
<keyword evidence="6" id="KW-0418">Kinase</keyword>
<gene>
    <name evidence="10" type="ORF">KK103_00820</name>
</gene>
<dbReference type="Gene3D" id="3.30.565.10">
    <property type="entry name" value="Histidine kinase-like ATPase, C-terminal domain"/>
    <property type="match status" value="1"/>
</dbReference>
<comment type="catalytic activity">
    <reaction evidence="1">
        <text>ATP + protein L-histidine = ADP + protein N-phospho-L-histidine.</text>
        <dbReference type="EC" id="2.7.13.3"/>
    </reaction>
</comment>
<accession>A0A9Q2ZMT2</accession>
<keyword evidence="3" id="KW-0597">Phosphoprotein</keyword>
<evidence type="ECO:0000256" key="3">
    <source>
        <dbReference type="ARBA" id="ARBA00022553"/>
    </source>
</evidence>
<dbReference type="Proteomes" id="UP000709437">
    <property type="component" value="Unassembled WGS sequence"/>
</dbReference>
<dbReference type="Pfam" id="PF02518">
    <property type="entry name" value="HATPase_c"/>
    <property type="match status" value="1"/>
</dbReference>
<organism evidence="10 11">
    <name type="scientific">Curtobacterium flaccumfaciens pv. flaccumfaciens</name>
    <dbReference type="NCBI Taxonomy" id="138532"/>
    <lineage>
        <taxon>Bacteria</taxon>
        <taxon>Bacillati</taxon>
        <taxon>Actinomycetota</taxon>
        <taxon>Actinomycetes</taxon>
        <taxon>Micrococcales</taxon>
        <taxon>Microbacteriaceae</taxon>
        <taxon>Curtobacterium</taxon>
    </lineage>
</organism>
<name>A0A9Q2ZMT2_9MICO</name>
<evidence type="ECO:0000256" key="8">
    <source>
        <dbReference type="ARBA" id="ARBA00023012"/>
    </source>
</evidence>